<dbReference type="RefSeq" id="WP_108580418.1">
    <property type="nucleotide sequence ID" value="NZ_CP026952.1"/>
</dbReference>
<dbReference type="Proteomes" id="UP000244384">
    <property type="component" value="Chromosome"/>
</dbReference>
<dbReference type="KEGG" id="aez:C3E78_16885"/>
<organism evidence="1 2">
    <name type="scientific">Aeromicrobium chenweiae</name>
    <dbReference type="NCBI Taxonomy" id="2079793"/>
    <lineage>
        <taxon>Bacteria</taxon>
        <taxon>Bacillati</taxon>
        <taxon>Actinomycetota</taxon>
        <taxon>Actinomycetes</taxon>
        <taxon>Propionibacteriales</taxon>
        <taxon>Nocardioidaceae</taxon>
        <taxon>Aeromicrobium</taxon>
    </lineage>
</organism>
<dbReference type="PROSITE" id="PS51725">
    <property type="entry name" value="ABM"/>
    <property type="match status" value="1"/>
</dbReference>
<accession>A0A2S0WR02</accession>
<keyword evidence="2" id="KW-1185">Reference proteome</keyword>
<keyword evidence="1" id="KW-0503">Monooxygenase</keyword>
<reference evidence="2" key="1">
    <citation type="submission" date="2018-01" db="EMBL/GenBank/DDBJ databases">
        <authorList>
            <person name="Li J."/>
        </authorList>
    </citation>
    <scope>NUCLEOTIDE SEQUENCE [LARGE SCALE GENOMIC DNA]</scope>
    <source>
        <strain evidence="2">592</strain>
    </source>
</reference>
<dbReference type="AlphaFoldDB" id="A0A2S0WR02"/>
<evidence type="ECO:0000313" key="1">
    <source>
        <dbReference type="EMBL" id="AWB93751.1"/>
    </source>
</evidence>
<sequence length="98" mass="10921">MAITATLELRFKPELLDEARTVLRRVLEETRAFSGNLGVDVLVDREDPSHLVAYERWESEEHDAAYREFRAGPGQVTELGPLLAAAPVLTVFTTDPAI</sequence>
<dbReference type="OrthoDB" id="7867302at2"/>
<gene>
    <name evidence="1" type="ORF">C3E78_16885</name>
</gene>
<dbReference type="Gene3D" id="3.30.70.100">
    <property type="match status" value="1"/>
</dbReference>
<keyword evidence="1" id="KW-0560">Oxidoreductase</keyword>
<dbReference type="Pfam" id="PF03992">
    <property type="entry name" value="ABM"/>
    <property type="match status" value="1"/>
</dbReference>
<protein>
    <submittedName>
        <fullName evidence="1">Antibiotic biosynthesis monooxygenase</fullName>
    </submittedName>
</protein>
<dbReference type="SUPFAM" id="SSF54909">
    <property type="entry name" value="Dimeric alpha+beta barrel"/>
    <property type="match status" value="1"/>
</dbReference>
<dbReference type="EMBL" id="CP026952">
    <property type="protein sequence ID" value="AWB93751.1"/>
    <property type="molecule type" value="Genomic_DNA"/>
</dbReference>
<proteinExistence type="predicted"/>
<evidence type="ECO:0000313" key="2">
    <source>
        <dbReference type="Proteomes" id="UP000244384"/>
    </source>
</evidence>
<dbReference type="GO" id="GO:0004497">
    <property type="term" value="F:monooxygenase activity"/>
    <property type="evidence" value="ECO:0007669"/>
    <property type="project" value="UniProtKB-KW"/>
</dbReference>
<dbReference type="InterPro" id="IPR007138">
    <property type="entry name" value="ABM_dom"/>
</dbReference>
<dbReference type="InterPro" id="IPR011008">
    <property type="entry name" value="Dimeric_a/b-barrel"/>
</dbReference>
<accession>A0A5F2EN98</accession>
<name>A0A2S0WR02_9ACTN</name>